<comment type="caution">
    <text evidence="1">The sequence shown here is derived from an EMBL/GenBank/DDBJ whole genome shotgun (WGS) entry which is preliminary data.</text>
</comment>
<accession>A0ACC4CWM7</accession>
<reference evidence="1 2" key="1">
    <citation type="journal article" date="2024" name="Plant Biotechnol. J.">
        <title>Genome and CRISPR/Cas9 system of a widespread forest tree (Populus alba) in the world.</title>
        <authorList>
            <person name="Liu Y.J."/>
            <person name="Jiang P.F."/>
            <person name="Han X.M."/>
            <person name="Li X.Y."/>
            <person name="Wang H.M."/>
            <person name="Wang Y.J."/>
            <person name="Wang X.X."/>
            <person name="Zeng Q.Y."/>
        </authorList>
    </citation>
    <scope>NUCLEOTIDE SEQUENCE [LARGE SCALE GENOMIC DNA]</scope>
    <source>
        <strain evidence="2">cv. PAL-ZL1</strain>
    </source>
</reference>
<sequence>MFLLENQLPPSTCLFFTIAGIALESDGGLRTKSLSTSSRTAQFLATPNIHALVSKLIEKLACIGICQEEPDSGRSRLENASPQASFVMRGTLPSTIAQEEIIQNAIEVSNMAVFSTVQLSLQGHCVGPTPAAP</sequence>
<evidence type="ECO:0000313" key="1">
    <source>
        <dbReference type="EMBL" id="KAL3609605.1"/>
    </source>
</evidence>
<name>A0ACC4CWM7_POPAL</name>
<dbReference type="Proteomes" id="UP000309997">
    <property type="component" value="Unassembled WGS sequence"/>
</dbReference>
<proteinExistence type="predicted"/>
<dbReference type="EMBL" id="RCHU02000001">
    <property type="protein sequence ID" value="KAL3609605.1"/>
    <property type="molecule type" value="Genomic_DNA"/>
</dbReference>
<evidence type="ECO:0000313" key="2">
    <source>
        <dbReference type="Proteomes" id="UP000309997"/>
    </source>
</evidence>
<gene>
    <name evidence="1" type="ORF">D5086_000625</name>
</gene>
<protein>
    <submittedName>
        <fullName evidence="1">Uncharacterized protein</fullName>
    </submittedName>
</protein>
<organism evidence="1 2">
    <name type="scientific">Populus alba</name>
    <name type="common">White poplar</name>
    <dbReference type="NCBI Taxonomy" id="43335"/>
    <lineage>
        <taxon>Eukaryota</taxon>
        <taxon>Viridiplantae</taxon>
        <taxon>Streptophyta</taxon>
        <taxon>Embryophyta</taxon>
        <taxon>Tracheophyta</taxon>
        <taxon>Spermatophyta</taxon>
        <taxon>Magnoliopsida</taxon>
        <taxon>eudicotyledons</taxon>
        <taxon>Gunneridae</taxon>
        <taxon>Pentapetalae</taxon>
        <taxon>rosids</taxon>
        <taxon>fabids</taxon>
        <taxon>Malpighiales</taxon>
        <taxon>Salicaceae</taxon>
        <taxon>Saliceae</taxon>
        <taxon>Populus</taxon>
    </lineage>
</organism>
<keyword evidence="2" id="KW-1185">Reference proteome</keyword>